<dbReference type="Proteomes" id="UP000007392">
    <property type="component" value="Chromosome"/>
</dbReference>
<dbReference type="HOGENOM" id="CLU_2220550_0_0_9"/>
<feature type="region of interest" description="Disordered" evidence="1">
    <location>
        <begin position="86"/>
        <end position="106"/>
    </location>
</feature>
<accession>R9UPR4</accession>
<dbReference type="KEGG" id="pmw:B2K_38965"/>
<evidence type="ECO:0000313" key="3">
    <source>
        <dbReference type="Proteomes" id="UP000007392"/>
    </source>
</evidence>
<name>R9UPR4_9BACL</name>
<organism evidence="2 3">
    <name type="scientific">Paenibacillus mucilaginosus K02</name>
    <dbReference type="NCBI Taxonomy" id="997761"/>
    <lineage>
        <taxon>Bacteria</taxon>
        <taxon>Bacillati</taxon>
        <taxon>Bacillota</taxon>
        <taxon>Bacilli</taxon>
        <taxon>Bacillales</taxon>
        <taxon>Paenibacillaceae</taxon>
        <taxon>Paenibacillus</taxon>
    </lineage>
</organism>
<dbReference type="AlphaFoldDB" id="R9UPR4"/>
<protein>
    <submittedName>
        <fullName evidence="2">Uncharacterized protein</fullName>
    </submittedName>
</protein>
<gene>
    <name evidence="2" type="ORF">B2K_38965</name>
</gene>
<sequence length="106" mass="11696">MYVRDDSDAFHAASPFVTKLPSIISQAGTQSKIRGRGRERAVPPKQPQPGRTGMPIKFGIKAHDRDGTFWYNGNTKNAADQRIRPFGRHDLPAPAAAAAQQDRVKE</sequence>
<dbReference type="EMBL" id="CP003422">
    <property type="protein sequence ID" value="AGN70630.1"/>
    <property type="molecule type" value="Genomic_DNA"/>
</dbReference>
<proteinExistence type="predicted"/>
<evidence type="ECO:0000313" key="2">
    <source>
        <dbReference type="EMBL" id="AGN70630.1"/>
    </source>
</evidence>
<feature type="region of interest" description="Disordered" evidence="1">
    <location>
        <begin position="27"/>
        <end position="57"/>
    </location>
</feature>
<evidence type="ECO:0000256" key="1">
    <source>
        <dbReference type="SAM" id="MobiDB-lite"/>
    </source>
</evidence>
<reference evidence="2 3" key="1">
    <citation type="submission" date="2013-06" db="EMBL/GenBank/DDBJ databases">
        <title>Complete genome sequence of Paenibacillus mucilaginosus K02.</title>
        <authorList>
            <person name="Xiao B."/>
            <person name="Sun L."/>
            <person name="Xiao L."/>
            <person name="Lian B."/>
        </authorList>
    </citation>
    <scope>NUCLEOTIDE SEQUENCE [LARGE SCALE GENOMIC DNA]</scope>
    <source>
        <strain evidence="2 3">K02</strain>
    </source>
</reference>